<sequence>MTHYARGLIDDETFTAVVKTVQGNNPEMAQEMCERIVTEALKFVATGAEHPNAGIAPSRVVDEGWHALILHTKAYTKLCDGLGGYVHHQPQQPDPDRYDPTVITRTTTLMATAGYAPDLELWGSPTEGLALAVAADCQHSPNCEVTCMNP</sequence>
<organism evidence="1 2">
    <name type="scientific">Actinacidiphila oryziradicis</name>
    <dbReference type="NCBI Taxonomy" id="2571141"/>
    <lineage>
        <taxon>Bacteria</taxon>
        <taxon>Bacillati</taxon>
        <taxon>Actinomycetota</taxon>
        <taxon>Actinomycetes</taxon>
        <taxon>Kitasatosporales</taxon>
        <taxon>Streptomycetaceae</taxon>
        <taxon>Actinacidiphila</taxon>
    </lineage>
</organism>
<evidence type="ECO:0000313" key="1">
    <source>
        <dbReference type="EMBL" id="TKA11387.1"/>
    </source>
</evidence>
<dbReference type="RefSeq" id="WP_136723338.1">
    <property type="nucleotide sequence ID" value="NZ_SUMC01000008.1"/>
</dbReference>
<gene>
    <name evidence="1" type="ORF">FCI23_11110</name>
</gene>
<accession>A0A4U0STB7</accession>
<dbReference type="AlphaFoldDB" id="A0A4U0STB7"/>
<reference evidence="1 2" key="1">
    <citation type="submission" date="2019-04" db="EMBL/GenBank/DDBJ databases">
        <title>Streptomyces oryziradicis sp. nov., a novel actinomycete isolated from rhizosphere soil of rice (Oryza sativa L.).</title>
        <authorList>
            <person name="Li C."/>
        </authorList>
    </citation>
    <scope>NUCLEOTIDE SEQUENCE [LARGE SCALE GENOMIC DNA]</scope>
    <source>
        <strain evidence="1 2">NEAU-C40</strain>
    </source>
</reference>
<comment type="caution">
    <text evidence="1">The sequence shown here is derived from an EMBL/GenBank/DDBJ whole genome shotgun (WGS) entry which is preliminary data.</text>
</comment>
<dbReference type="Proteomes" id="UP000305778">
    <property type="component" value="Unassembled WGS sequence"/>
</dbReference>
<dbReference type="OrthoDB" id="5328543at2"/>
<keyword evidence="2" id="KW-1185">Reference proteome</keyword>
<evidence type="ECO:0000313" key="2">
    <source>
        <dbReference type="Proteomes" id="UP000305778"/>
    </source>
</evidence>
<dbReference type="EMBL" id="SUMC01000008">
    <property type="protein sequence ID" value="TKA11387.1"/>
    <property type="molecule type" value="Genomic_DNA"/>
</dbReference>
<name>A0A4U0STB7_9ACTN</name>
<proteinExistence type="predicted"/>
<protein>
    <submittedName>
        <fullName evidence="1">Uncharacterized protein</fullName>
    </submittedName>
</protein>